<dbReference type="Gene3D" id="3.40.50.80">
    <property type="entry name" value="Nucleotide-binding domain of ferredoxin-NADP reductase (FNR) module"/>
    <property type="match status" value="1"/>
</dbReference>
<dbReference type="SUPFAM" id="SSF52343">
    <property type="entry name" value="Ferredoxin reductase-like, C-terminal NADP-linked domain"/>
    <property type="match status" value="1"/>
</dbReference>
<dbReference type="InterPro" id="IPR008333">
    <property type="entry name" value="Cbr1-like_FAD-bd_dom"/>
</dbReference>
<dbReference type="InterPro" id="IPR012165">
    <property type="entry name" value="Cyt_c3_hydrogenase_gsu"/>
</dbReference>
<dbReference type="AlphaFoldDB" id="A0A7X0BUF2"/>
<dbReference type="PANTHER" id="PTHR43513:SF3">
    <property type="entry name" value="DIHYDROOROTATE DEHYDROGENASE B (NAD(+)), ELECTRON TRANSFER SUBUNIT-RELATED"/>
    <property type="match status" value="1"/>
</dbReference>
<evidence type="ECO:0000313" key="4">
    <source>
        <dbReference type="EMBL" id="MBB6343089.1"/>
    </source>
</evidence>
<organism evidence="4 5">
    <name type="scientific">Pseudomonas fluvialis</name>
    <dbReference type="NCBI Taxonomy" id="1793966"/>
    <lineage>
        <taxon>Bacteria</taxon>
        <taxon>Pseudomonadati</taxon>
        <taxon>Pseudomonadota</taxon>
        <taxon>Gammaproteobacteria</taxon>
        <taxon>Pseudomonadales</taxon>
        <taxon>Pseudomonadaceae</taxon>
        <taxon>Pseudomonas</taxon>
    </lineage>
</organism>
<dbReference type="GO" id="GO:0006221">
    <property type="term" value="P:pyrimidine nucleotide biosynthetic process"/>
    <property type="evidence" value="ECO:0007669"/>
    <property type="project" value="InterPro"/>
</dbReference>
<dbReference type="GO" id="GO:0051537">
    <property type="term" value="F:2 iron, 2 sulfur cluster binding"/>
    <property type="evidence" value="ECO:0007669"/>
    <property type="project" value="UniProtKB-KW"/>
</dbReference>
<dbReference type="EMBL" id="JACHLL010000006">
    <property type="protein sequence ID" value="MBB6343089.1"/>
    <property type="molecule type" value="Genomic_DNA"/>
</dbReference>
<reference evidence="4 5" key="1">
    <citation type="submission" date="2020-08" db="EMBL/GenBank/DDBJ databases">
        <title>Functional genomics of gut bacteria from endangered species of beetles.</title>
        <authorList>
            <person name="Carlos-Shanley C."/>
        </authorList>
    </citation>
    <scope>NUCLEOTIDE SEQUENCE [LARGE SCALE GENOMIC DNA]</scope>
    <source>
        <strain evidence="4 5">S00202</strain>
    </source>
</reference>
<feature type="domain" description="FAD-binding FR-type" evidence="3">
    <location>
        <begin position="4"/>
        <end position="103"/>
    </location>
</feature>
<name>A0A7X0BUF2_9PSED</name>
<dbReference type="Pfam" id="PF10418">
    <property type="entry name" value="DHODB_Fe-S_bind"/>
    <property type="match status" value="1"/>
</dbReference>
<feature type="binding site" evidence="2">
    <location>
        <position position="236"/>
    </location>
    <ligand>
        <name>[2Fe-2S] cluster</name>
        <dbReference type="ChEBI" id="CHEBI:190135"/>
    </ligand>
</feature>
<dbReference type="RefSeq" id="WP_184685051.1">
    <property type="nucleotide sequence ID" value="NZ_JACHLL010000006.1"/>
</dbReference>
<dbReference type="GO" id="GO:0050660">
    <property type="term" value="F:flavin adenine dinucleotide binding"/>
    <property type="evidence" value="ECO:0007669"/>
    <property type="project" value="InterPro"/>
</dbReference>
<feature type="binding site" evidence="1">
    <location>
        <begin position="71"/>
        <end position="73"/>
    </location>
    <ligand>
        <name>FAD</name>
        <dbReference type="ChEBI" id="CHEBI:57692"/>
    </ligand>
</feature>
<evidence type="ECO:0000256" key="2">
    <source>
        <dbReference type="PIRSR" id="PIRSR006816-2"/>
    </source>
</evidence>
<dbReference type="GO" id="GO:0016491">
    <property type="term" value="F:oxidoreductase activity"/>
    <property type="evidence" value="ECO:0007669"/>
    <property type="project" value="InterPro"/>
</dbReference>
<dbReference type="InterPro" id="IPR017927">
    <property type="entry name" value="FAD-bd_FR_type"/>
</dbReference>
<comment type="cofactor">
    <cofactor evidence="1">
        <name>FAD</name>
        <dbReference type="ChEBI" id="CHEBI:57692"/>
    </cofactor>
    <text evidence="1">Binds 1 FAD per subunit.</text>
</comment>
<dbReference type="InterPro" id="IPR017938">
    <property type="entry name" value="Riboflavin_synthase-like_b-brl"/>
</dbReference>
<dbReference type="Pfam" id="PF00970">
    <property type="entry name" value="FAD_binding_6"/>
    <property type="match status" value="1"/>
</dbReference>
<dbReference type="InterPro" id="IPR039261">
    <property type="entry name" value="FNR_nucleotide-bd"/>
</dbReference>
<keyword evidence="2" id="KW-0411">Iron-sulfur</keyword>
<keyword evidence="1" id="KW-0274">FAD</keyword>
<keyword evidence="2" id="KW-0408">Iron</keyword>
<sequence>MIDSTPRPMILEDAYADGEDARHFQLRLVDPQATDLAAQPGQFFMLAVPGHGEAPFTYVRAPDAEGRFSALVRRTGQLTEALFELQIGSVLGYRGPLGRGWPHDLTGRHVLVIAGGCGLAPLAGLIDAARDNAARLQVIYGARHPGAQVLARERARWRLDLDYLETCDVASPGERSGSPVAHLDELLGQNIPDAVLCCGPEPLMLASAEHCLKRGVPAVHIWLSLERRMHCGAGLCGHCHIGASYACVDGPTYNYEQYLALTRAAGLYSTAQAIRHC</sequence>
<feature type="binding site" evidence="2">
    <location>
        <position position="247"/>
    </location>
    <ligand>
        <name>[2Fe-2S] cluster</name>
        <dbReference type="ChEBI" id="CHEBI:190135"/>
    </ligand>
</feature>
<evidence type="ECO:0000259" key="3">
    <source>
        <dbReference type="PROSITE" id="PS51384"/>
    </source>
</evidence>
<dbReference type="SUPFAM" id="SSF63380">
    <property type="entry name" value="Riboflavin synthase domain-like"/>
    <property type="match status" value="1"/>
</dbReference>
<evidence type="ECO:0000313" key="5">
    <source>
        <dbReference type="Proteomes" id="UP000557193"/>
    </source>
</evidence>
<keyword evidence="5" id="KW-1185">Reference proteome</keyword>
<dbReference type="Proteomes" id="UP000557193">
    <property type="component" value="Unassembled WGS sequence"/>
</dbReference>
<accession>A0A7X0BUF2</accession>
<evidence type="ECO:0000256" key="1">
    <source>
        <dbReference type="PIRSR" id="PIRSR006816-1"/>
    </source>
</evidence>
<dbReference type="PROSITE" id="PS51384">
    <property type="entry name" value="FAD_FR"/>
    <property type="match status" value="1"/>
</dbReference>
<comment type="caution">
    <text evidence="4">The sequence shown here is derived from an EMBL/GenBank/DDBJ whole genome shotgun (WGS) entry which is preliminary data.</text>
</comment>
<dbReference type="PIRSF" id="PIRSF006816">
    <property type="entry name" value="Cyc3_hyd_g"/>
    <property type="match status" value="1"/>
</dbReference>
<keyword evidence="1" id="KW-0285">Flavoprotein</keyword>
<gene>
    <name evidence="4" type="ORF">HNP49_003277</name>
</gene>
<proteinExistence type="predicted"/>
<comment type="cofactor">
    <cofactor evidence="2">
        <name>[2Fe-2S] cluster</name>
        <dbReference type="ChEBI" id="CHEBI:190135"/>
    </cofactor>
    <text evidence="2">Binds 1 [2Fe-2S] cluster per subunit.</text>
</comment>
<feature type="binding site" evidence="2">
    <location>
        <position position="231"/>
    </location>
    <ligand>
        <name>[2Fe-2S] cluster</name>
        <dbReference type="ChEBI" id="CHEBI:190135"/>
    </ligand>
</feature>
<dbReference type="CDD" id="cd06221">
    <property type="entry name" value="sulfite_reductase_like"/>
    <property type="match status" value="1"/>
</dbReference>
<dbReference type="GO" id="GO:0046872">
    <property type="term" value="F:metal ion binding"/>
    <property type="evidence" value="ECO:0007669"/>
    <property type="project" value="UniProtKB-KW"/>
</dbReference>
<dbReference type="Gene3D" id="2.40.30.10">
    <property type="entry name" value="Translation factors"/>
    <property type="match status" value="1"/>
</dbReference>
<dbReference type="PRINTS" id="PR00410">
    <property type="entry name" value="PHEHYDRXLASE"/>
</dbReference>
<dbReference type="InterPro" id="IPR019480">
    <property type="entry name" value="Dihydroorotate_DH_Fe-S-bd"/>
</dbReference>
<feature type="binding site" evidence="2">
    <location>
        <position position="239"/>
    </location>
    <ligand>
        <name>[2Fe-2S] cluster</name>
        <dbReference type="ChEBI" id="CHEBI:190135"/>
    </ligand>
</feature>
<dbReference type="PANTHER" id="PTHR43513">
    <property type="entry name" value="DIHYDROOROTATE DEHYDROGENASE B (NAD(+)), ELECTRON TRANSFER SUBUNIT"/>
    <property type="match status" value="1"/>
</dbReference>
<protein>
    <submittedName>
        <fullName evidence="4">NAD(P)H-flavin reductase</fullName>
    </submittedName>
</protein>
<keyword evidence="2" id="KW-0479">Metal-binding</keyword>
<keyword evidence="2" id="KW-0001">2Fe-2S</keyword>
<dbReference type="InterPro" id="IPR050353">
    <property type="entry name" value="PyrK_electron_transfer"/>
</dbReference>